<accession>A0ACA9JU01</accession>
<sequence>MIISESQSHPLLQSIAVSDFLKQRLQHPVDSNSDVKFHGISQDTQTGSYLMVMNYVESGDLG</sequence>
<evidence type="ECO:0000313" key="1">
    <source>
        <dbReference type="EMBL" id="CAG8434566.1"/>
    </source>
</evidence>
<dbReference type="Proteomes" id="UP000789860">
    <property type="component" value="Unassembled WGS sequence"/>
</dbReference>
<reference evidence="1" key="1">
    <citation type="submission" date="2021-06" db="EMBL/GenBank/DDBJ databases">
        <authorList>
            <person name="Kallberg Y."/>
            <person name="Tangrot J."/>
            <person name="Rosling A."/>
        </authorList>
    </citation>
    <scope>NUCLEOTIDE SEQUENCE</scope>
    <source>
        <strain evidence="1">AU212A</strain>
    </source>
</reference>
<name>A0ACA9JU01_9GLOM</name>
<evidence type="ECO:0000313" key="2">
    <source>
        <dbReference type="Proteomes" id="UP000789860"/>
    </source>
</evidence>
<dbReference type="EMBL" id="CAJVPM010000024">
    <property type="protein sequence ID" value="CAG8434566.1"/>
    <property type="molecule type" value="Genomic_DNA"/>
</dbReference>
<comment type="caution">
    <text evidence="1">The sequence shown here is derived from an EMBL/GenBank/DDBJ whole genome shotgun (WGS) entry which is preliminary data.</text>
</comment>
<protein>
    <submittedName>
        <fullName evidence="1">6932_t:CDS:1</fullName>
    </submittedName>
</protein>
<proteinExistence type="predicted"/>
<keyword evidence="2" id="KW-1185">Reference proteome</keyword>
<organism evidence="1 2">
    <name type="scientific">Scutellospora calospora</name>
    <dbReference type="NCBI Taxonomy" id="85575"/>
    <lineage>
        <taxon>Eukaryota</taxon>
        <taxon>Fungi</taxon>
        <taxon>Fungi incertae sedis</taxon>
        <taxon>Mucoromycota</taxon>
        <taxon>Glomeromycotina</taxon>
        <taxon>Glomeromycetes</taxon>
        <taxon>Diversisporales</taxon>
        <taxon>Gigasporaceae</taxon>
        <taxon>Scutellospora</taxon>
    </lineage>
</organism>
<gene>
    <name evidence="1" type="ORF">SCALOS_LOCUS95</name>
</gene>